<comment type="similarity">
    <text evidence="1">Belongs to the LysR transcriptional regulatory family.</text>
</comment>
<evidence type="ECO:0000256" key="1">
    <source>
        <dbReference type="ARBA" id="ARBA00009437"/>
    </source>
</evidence>
<evidence type="ECO:0000259" key="5">
    <source>
        <dbReference type="PROSITE" id="PS50931"/>
    </source>
</evidence>
<dbReference type="PANTHER" id="PTHR30419:SF8">
    <property type="entry name" value="NITROGEN ASSIMILATION TRANSCRIPTIONAL ACTIVATOR-RELATED"/>
    <property type="match status" value="1"/>
</dbReference>
<dbReference type="InterPro" id="IPR000847">
    <property type="entry name" value="LysR_HTH_N"/>
</dbReference>
<gene>
    <name evidence="6" type="ORF">O987_13755</name>
</gene>
<dbReference type="GO" id="GO:0003700">
    <property type="term" value="F:DNA-binding transcription factor activity"/>
    <property type="evidence" value="ECO:0007669"/>
    <property type="project" value="InterPro"/>
</dbReference>
<organism evidence="6 7">
    <name type="scientific">Comamonas testosteroni TK102</name>
    <dbReference type="NCBI Taxonomy" id="1392005"/>
    <lineage>
        <taxon>Bacteria</taxon>
        <taxon>Pseudomonadati</taxon>
        <taxon>Pseudomonadota</taxon>
        <taxon>Betaproteobacteria</taxon>
        <taxon>Burkholderiales</taxon>
        <taxon>Comamonadaceae</taxon>
        <taxon>Comamonas</taxon>
    </lineage>
</organism>
<evidence type="ECO:0000313" key="6">
    <source>
        <dbReference type="EMBL" id="AIJ46867.1"/>
    </source>
</evidence>
<evidence type="ECO:0000256" key="4">
    <source>
        <dbReference type="ARBA" id="ARBA00023163"/>
    </source>
</evidence>
<dbReference type="Gene3D" id="3.40.190.290">
    <property type="match status" value="1"/>
</dbReference>
<dbReference type="Pfam" id="PF03466">
    <property type="entry name" value="LysR_substrate"/>
    <property type="match status" value="1"/>
</dbReference>
<reference evidence="6 7" key="1">
    <citation type="journal article" date="2014" name="Genome Announc.">
        <title>Complete Genome Sequence of Polychlorinated Biphenyl Degrader Comamonas testosteroni TK102 (NBRC 109938).</title>
        <authorList>
            <person name="Fukuda K."/>
            <person name="Hosoyama A."/>
            <person name="Tsuchikane K."/>
            <person name="Ohji S."/>
            <person name="Yamazoe A."/>
            <person name="Fujita N."/>
            <person name="Shintani M."/>
            <person name="Kimbara K."/>
        </authorList>
    </citation>
    <scope>NUCLEOTIDE SEQUENCE [LARGE SCALE GENOMIC DNA]</scope>
    <source>
        <strain evidence="6">TK102</strain>
    </source>
</reference>
<dbReference type="GO" id="GO:0003677">
    <property type="term" value="F:DNA binding"/>
    <property type="evidence" value="ECO:0007669"/>
    <property type="project" value="UniProtKB-KW"/>
</dbReference>
<dbReference type="Pfam" id="PF00126">
    <property type="entry name" value="HTH_1"/>
    <property type="match status" value="1"/>
</dbReference>
<dbReference type="AlphaFoldDB" id="A0A076PU51"/>
<accession>A0A076PU51</accession>
<dbReference type="SUPFAM" id="SSF53850">
    <property type="entry name" value="Periplasmic binding protein-like II"/>
    <property type="match status" value="1"/>
</dbReference>
<dbReference type="HOGENOM" id="CLU_039613_6_0_4"/>
<proteinExistence type="inferred from homology"/>
<dbReference type="Gene3D" id="1.10.10.10">
    <property type="entry name" value="Winged helix-like DNA-binding domain superfamily/Winged helix DNA-binding domain"/>
    <property type="match status" value="1"/>
</dbReference>
<evidence type="ECO:0000256" key="2">
    <source>
        <dbReference type="ARBA" id="ARBA00023015"/>
    </source>
</evidence>
<sequence>MQFGDDNRRMPAFQDSRARYLFEAVYCGSVRAAAEKLGIVPSAVSRQISLLEEELGVALLERHRSGVVPTEAGRLLLDYHREHTAHRHDMLAKVDALRGLHSGSVSVVSGEGFAQELIDGPIRNFRQQYPGVSISLEIYGTTEIMRRIREDAAEIGLVYYPPADSHITTRGAARQPMHAIVHSQHPLASAGHTSLQELSQWPIAMLQGVYGIRQLVEYAEHKDKIHLSPALTSNLISVLLAFVTSGQGVTLLPPCSVTAELASGRLRAIPIHNPAFQDAEMQLITRTGRHLSPAANRFLLYCMQGMQAFQEP</sequence>
<feature type="domain" description="HTH lysR-type" evidence="5">
    <location>
        <begin position="27"/>
        <end position="70"/>
    </location>
</feature>
<name>A0A076PU51_COMTE</name>
<evidence type="ECO:0000313" key="7">
    <source>
        <dbReference type="Proteomes" id="UP000028782"/>
    </source>
</evidence>
<dbReference type="GO" id="GO:0005829">
    <property type="term" value="C:cytosol"/>
    <property type="evidence" value="ECO:0007669"/>
    <property type="project" value="TreeGrafter"/>
</dbReference>
<keyword evidence="2" id="KW-0805">Transcription regulation</keyword>
<keyword evidence="4" id="KW-0804">Transcription</keyword>
<dbReference type="EMBL" id="CP006704">
    <property type="protein sequence ID" value="AIJ46867.1"/>
    <property type="molecule type" value="Genomic_DNA"/>
</dbReference>
<dbReference type="KEGG" id="ctes:O987_13755"/>
<dbReference type="Proteomes" id="UP000028782">
    <property type="component" value="Chromosome"/>
</dbReference>
<protein>
    <submittedName>
        <fullName evidence="6">LysR family transcriptional regulator</fullName>
    </submittedName>
</protein>
<dbReference type="RefSeq" id="WP_051962180.1">
    <property type="nucleotide sequence ID" value="NZ_CP006704.1"/>
</dbReference>
<dbReference type="PROSITE" id="PS50931">
    <property type="entry name" value="HTH_LYSR"/>
    <property type="match status" value="1"/>
</dbReference>
<dbReference type="InterPro" id="IPR036390">
    <property type="entry name" value="WH_DNA-bd_sf"/>
</dbReference>
<keyword evidence="3" id="KW-0238">DNA-binding</keyword>
<dbReference type="SUPFAM" id="SSF46785">
    <property type="entry name" value="Winged helix' DNA-binding domain"/>
    <property type="match status" value="1"/>
</dbReference>
<dbReference type="PANTHER" id="PTHR30419">
    <property type="entry name" value="HTH-TYPE TRANSCRIPTIONAL REGULATOR YBHD"/>
    <property type="match status" value="1"/>
</dbReference>
<evidence type="ECO:0000256" key="3">
    <source>
        <dbReference type="ARBA" id="ARBA00023125"/>
    </source>
</evidence>
<dbReference type="InterPro" id="IPR005119">
    <property type="entry name" value="LysR_subst-bd"/>
</dbReference>
<dbReference type="InterPro" id="IPR036388">
    <property type="entry name" value="WH-like_DNA-bd_sf"/>
</dbReference>
<dbReference type="InterPro" id="IPR050950">
    <property type="entry name" value="HTH-type_LysR_regulators"/>
</dbReference>